<keyword evidence="3" id="KW-0547">Nucleotide-binding</keyword>
<dbReference type="SUPFAM" id="SSF48334">
    <property type="entry name" value="DNA repair protein MutS, domain III"/>
    <property type="match status" value="1"/>
</dbReference>
<dbReference type="FunFam" id="3.40.50.300:FF:000870">
    <property type="entry name" value="MutS protein homolog 4"/>
    <property type="match status" value="1"/>
</dbReference>
<dbReference type="AlphaFoldDB" id="A0A010QJ37"/>
<dbReference type="PANTHER" id="PTHR11361">
    <property type="entry name" value="DNA MISMATCH REPAIR PROTEIN MUTS FAMILY MEMBER"/>
    <property type="match status" value="1"/>
</dbReference>
<comment type="caution">
    <text evidence="13">The sequence shown here is derived from an EMBL/GenBank/DDBJ whole genome shotgun (WGS) entry which is preliminary data.</text>
</comment>
<evidence type="ECO:0000259" key="11">
    <source>
        <dbReference type="SMART" id="SM00533"/>
    </source>
</evidence>
<feature type="domain" description="DNA mismatch repair protein MutS core" evidence="11">
    <location>
        <begin position="289"/>
        <end position="613"/>
    </location>
</feature>
<comment type="similarity">
    <text evidence="1">Belongs to the DNA mismatch repair MutS family. MSH3 subfamily.</text>
</comment>
<dbReference type="InterPro" id="IPR027417">
    <property type="entry name" value="P-loop_NTPase"/>
</dbReference>
<dbReference type="Gene3D" id="3.30.420.110">
    <property type="entry name" value="MutS, connector domain"/>
    <property type="match status" value="1"/>
</dbReference>
<evidence type="ECO:0000256" key="1">
    <source>
        <dbReference type="ARBA" id="ARBA00007094"/>
    </source>
</evidence>
<dbReference type="EMBL" id="JARH01000489">
    <property type="protein sequence ID" value="EXF79967.1"/>
    <property type="molecule type" value="Genomic_DNA"/>
</dbReference>
<feature type="compositionally biased region" description="Polar residues" evidence="10">
    <location>
        <begin position="32"/>
        <end position="46"/>
    </location>
</feature>
<gene>
    <name evidence="13" type="ORF">CFIO01_00863</name>
</gene>
<keyword evidence="5" id="KW-0238">DNA-binding</keyword>
<dbReference type="GO" id="GO:0030983">
    <property type="term" value="F:mismatched DNA binding"/>
    <property type="evidence" value="ECO:0007669"/>
    <property type="project" value="InterPro"/>
</dbReference>
<dbReference type="HOGENOM" id="CLU_002472_7_3_1"/>
<evidence type="ECO:0000256" key="7">
    <source>
        <dbReference type="ARBA" id="ARBA00025902"/>
    </source>
</evidence>
<feature type="compositionally biased region" description="Polar residues" evidence="10">
    <location>
        <begin position="10"/>
        <end position="23"/>
    </location>
</feature>
<dbReference type="Gene3D" id="1.10.1420.10">
    <property type="match status" value="2"/>
</dbReference>
<dbReference type="Pfam" id="PF00488">
    <property type="entry name" value="MutS_V"/>
    <property type="match status" value="1"/>
</dbReference>
<evidence type="ECO:0000256" key="8">
    <source>
        <dbReference type="ARBA" id="ARBA00029792"/>
    </source>
</evidence>
<dbReference type="PANTHER" id="PTHR11361:SF21">
    <property type="entry name" value="MUTS PROTEIN HOMOLOG 4"/>
    <property type="match status" value="1"/>
</dbReference>
<feature type="region of interest" description="Disordered" evidence="10">
    <location>
        <begin position="1"/>
        <end position="67"/>
    </location>
</feature>
<evidence type="ECO:0000256" key="2">
    <source>
        <dbReference type="ARBA" id="ARBA00022151"/>
    </source>
</evidence>
<evidence type="ECO:0000313" key="13">
    <source>
        <dbReference type="EMBL" id="EXF79967.1"/>
    </source>
</evidence>
<evidence type="ECO:0000256" key="9">
    <source>
        <dbReference type="ARBA" id="ARBA00073774"/>
    </source>
</evidence>
<feature type="domain" description="DNA mismatch repair proteins mutS family" evidence="12">
    <location>
        <begin position="629"/>
        <end position="821"/>
    </location>
</feature>
<evidence type="ECO:0000256" key="4">
    <source>
        <dbReference type="ARBA" id="ARBA00022840"/>
    </source>
</evidence>
<dbReference type="GO" id="GO:0006298">
    <property type="term" value="P:mismatch repair"/>
    <property type="evidence" value="ECO:0007669"/>
    <property type="project" value="InterPro"/>
</dbReference>
<feature type="compositionally biased region" description="Low complexity" evidence="10">
    <location>
        <begin position="81"/>
        <end position="105"/>
    </location>
</feature>
<evidence type="ECO:0000256" key="6">
    <source>
        <dbReference type="ARBA" id="ARBA00023254"/>
    </source>
</evidence>
<dbReference type="InterPro" id="IPR045076">
    <property type="entry name" value="MutS"/>
</dbReference>
<dbReference type="GO" id="GO:0005634">
    <property type="term" value="C:nucleus"/>
    <property type="evidence" value="ECO:0007669"/>
    <property type="project" value="TreeGrafter"/>
</dbReference>
<dbReference type="SMART" id="SM00533">
    <property type="entry name" value="MUTSd"/>
    <property type="match status" value="1"/>
</dbReference>
<dbReference type="InterPro" id="IPR036678">
    <property type="entry name" value="MutS_con_dom_sf"/>
</dbReference>
<feature type="compositionally biased region" description="Acidic residues" evidence="10">
    <location>
        <begin position="904"/>
        <end position="917"/>
    </location>
</feature>
<name>A0A010QJ37_9PEZI</name>
<organism evidence="13 14">
    <name type="scientific">Colletotrichum fioriniae PJ7</name>
    <dbReference type="NCBI Taxonomy" id="1445577"/>
    <lineage>
        <taxon>Eukaryota</taxon>
        <taxon>Fungi</taxon>
        <taxon>Dikarya</taxon>
        <taxon>Ascomycota</taxon>
        <taxon>Pezizomycotina</taxon>
        <taxon>Sordariomycetes</taxon>
        <taxon>Hypocreomycetidae</taxon>
        <taxon>Glomerellales</taxon>
        <taxon>Glomerellaceae</taxon>
        <taxon>Colletotrichum</taxon>
        <taxon>Colletotrichum acutatum species complex</taxon>
    </lineage>
</organism>
<protein>
    <recommendedName>
        <fullName evidence="2 9">DNA mismatch repair protein MSH3</fullName>
    </recommendedName>
    <alternativeName>
        <fullName evidence="2 9">DNA mismatch repair protein MSH3</fullName>
    </alternativeName>
    <alternativeName>
        <fullName evidence="8">MutS protein homolog 3</fullName>
    </alternativeName>
</protein>
<evidence type="ECO:0000256" key="5">
    <source>
        <dbReference type="ARBA" id="ARBA00023125"/>
    </source>
</evidence>
<feature type="compositionally biased region" description="Polar residues" evidence="10">
    <location>
        <begin position="887"/>
        <end position="896"/>
    </location>
</feature>
<keyword evidence="14" id="KW-1185">Reference proteome</keyword>
<dbReference type="SUPFAM" id="SSF52540">
    <property type="entry name" value="P-loop containing nucleoside triphosphate hydrolases"/>
    <property type="match status" value="1"/>
</dbReference>
<dbReference type="InterPro" id="IPR007696">
    <property type="entry name" value="DNA_mismatch_repair_MutS_core"/>
</dbReference>
<dbReference type="GO" id="GO:0007131">
    <property type="term" value="P:reciprocal meiotic recombination"/>
    <property type="evidence" value="ECO:0007669"/>
    <property type="project" value="TreeGrafter"/>
</dbReference>
<dbReference type="Proteomes" id="UP000020467">
    <property type="component" value="Unassembled WGS sequence"/>
</dbReference>
<dbReference type="OrthoDB" id="276261at2759"/>
<dbReference type="PIRSF" id="PIRSF005813">
    <property type="entry name" value="MSH2"/>
    <property type="match status" value="1"/>
</dbReference>
<dbReference type="InterPro" id="IPR000432">
    <property type="entry name" value="DNA_mismatch_repair_MutS_C"/>
</dbReference>
<dbReference type="InterPro" id="IPR036187">
    <property type="entry name" value="DNA_mismatch_repair_MutS_sf"/>
</dbReference>
<comment type="subunit">
    <text evidence="7">Heterodimer consisting of MSH2-MSH3 (MutS beta). Forms a ternary complex with MutL alpha (MLH1-PMS1).</text>
</comment>
<feature type="region of interest" description="Disordered" evidence="10">
    <location>
        <begin position="886"/>
        <end position="917"/>
    </location>
</feature>
<dbReference type="KEGG" id="cfj:CFIO01_00863"/>
<evidence type="ECO:0000256" key="3">
    <source>
        <dbReference type="ARBA" id="ARBA00022741"/>
    </source>
</evidence>
<sequence length="930" mass="104301">MDARYLRPSRPSTGYMTTPSQTPAPYRGASPYFSQTIPRTGTSSANPRVGGSCTATPTPSSAEDPVSSSYYTSSYDYGTDPSGTISRSHTTRPSTSHTSRTSRTPFLPNSAKHTIVCALSEARGITPAVGIVFFNVDTGEAILSQISDNRFFVRTLHKLQIMEPTHLLIVSSCCPPNPKSRLYSHIEEHMPDTKITYLDRKYWSEMDGLNRIQTFAFREDAEAVKVAIEGSFYATCSFAAAMSFLETEFSVRVVPHSLRIRYQPSEDTMMIDVSAIMSLEILQNRRQATSNDSLYGVLKHTLTTMGGRVLRSNLLQPSTLKESYLEPRYAALEELLANQDMFAEVRTALKAFPDVESMLTKLVIIPDKPSVEASERAINHILMVKTFIDAVPPVFQALGPATSPLLTKIRDLCRPELTAAVRKLVYQNIHEDVHYVKSALDLRNQRTFAPGINGLLDVARQAYKENTDDVHKHVEELNREYGIEAILRFDNGRKYSLRMRAVDFEDRAVPAVLVNQTMKGRYIECLTMHLKKLNQRITDSVAEVVMLSDKVIQDLIDSIRTQLQPLYRVCDSIALLDMIASFAHTSSTYDWRRPEISETLALKAARHPIMDKTLKGGFVPNDYYAAEEHRFQIVTGCNMSGKSTYIKSVSLLQIMAQIGCFVPVEYASFPIVHNIFARVTTDDNIESNMSSFSLEMREMAFILSNVTHKSIVIIDELGRATSTRDGLAIAIAIAEALIQSRAIVWFATHFTELADVLADRPGVLNLRLVTQFSTTDNNVPRLTMMYKVESGKTEELLYGITLAKAMAFPKRFLEVAEEVAVSLHKRREQNKQSSQARKMLNRRKLILNLHEQLKQVKNSEMDDSSMRSYLIRLREEFVLRMEAIESGGNQSSSNASEALRDEVDGGDGGDGEFDDEDVFDTVDAESLWSS</sequence>
<evidence type="ECO:0000313" key="14">
    <source>
        <dbReference type="Proteomes" id="UP000020467"/>
    </source>
</evidence>
<dbReference type="GO" id="GO:0140664">
    <property type="term" value="F:ATP-dependent DNA damage sensor activity"/>
    <property type="evidence" value="ECO:0007669"/>
    <property type="project" value="InterPro"/>
</dbReference>
<accession>A0A010QJ37</accession>
<dbReference type="STRING" id="1445577.A0A010QJ37"/>
<dbReference type="Pfam" id="PF05192">
    <property type="entry name" value="MutS_III"/>
    <property type="match status" value="1"/>
</dbReference>
<evidence type="ECO:0000259" key="12">
    <source>
        <dbReference type="SMART" id="SM00534"/>
    </source>
</evidence>
<dbReference type="Gene3D" id="3.40.50.300">
    <property type="entry name" value="P-loop containing nucleotide triphosphate hydrolases"/>
    <property type="match status" value="1"/>
</dbReference>
<proteinExistence type="inferred from homology"/>
<feature type="region of interest" description="Disordered" evidence="10">
    <location>
        <begin position="81"/>
        <end position="107"/>
    </location>
</feature>
<dbReference type="eggNOG" id="KOG0220">
    <property type="taxonomic scope" value="Eukaryota"/>
</dbReference>
<dbReference type="GO" id="GO:0005524">
    <property type="term" value="F:ATP binding"/>
    <property type="evidence" value="ECO:0007669"/>
    <property type="project" value="UniProtKB-KW"/>
</dbReference>
<keyword evidence="6" id="KW-0469">Meiosis</keyword>
<dbReference type="SMART" id="SM00534">
    <property type="entry name" value="MUTSac"/>
    <property type="match status" value="1"/>
</dbReference>
<dbReference type="InterPro" id="IPR011184">
    <property type="entry name" value="DNA_mismatch_repair_Msh2"/>
</dbReference>
<reference evidence="13 14" key="1">
    <citation type="submission" date="2014-02" db="EMBL/GenBank/DDBJ databases">
        <title>The genome sequence of Colletotrichum fioriniae PJ7.</title>
        <authorList>
            <person name="Baroncelli R."/>
            <person name="Thon M.R."/>
        </authorList>
    </citation>
    <scope>NUCLEOTIDE SEQUENCE [LARGE SCALE GENOMIC DNA]</scope>
    <source>
        <strain evidence="13 14">PJ7</strain>
    </source>
</reference>
<keyword evidence="4" id="KW-0067">ATP-binding</keyword>
<evidence type="ECO:0000256" key="10">
    <source>
        <dbReference type="SAM" id="MobiDB-lite"/>
    </source>
</evidence>